<evidence type="ECO:0000313" key="2">
    <source>
        <dbReference type="EMBL" id="MBB4104712.1"/>
    </source>
</evidence>
<dbReference type="Gene3D" id="1.10.3210.10">
    <property type="entry name" value="Hypothetical protein af1432"/>
    <property type="match status" value="1"/>
</dbReference>
<dbReference type="NCBIfam" id="TIGR00277">
    <property type="entry name" value="HDIG"/>
    <property type="match status" value="1"/>
</dbReference>
<dbReference type="EMBL" id="JACIDU010000014">
    <property type="protein sequence ID" value="MBB4104712.1"/>
    <property type="molecule type" value="Genomic_DNA"/>
</dbReference>
<dbReference type="InterPro" id="IPR037522">
    <property type="entry name" value="HD_GYP_dom"/>
</dbReference>
<organism evidence="2 3">
    <name type="scientific">Allorhizobium borbori</name>
    <dbReference type="NCBI Taxonomy" id="485907"/>
    <lineage>
        <taxon>Bacteria</taxon>
        <taxon>Pseudomonadati</taxon>
        <taxon>Pseudomonadota</taxon>
        <taxon>Alphaproteobacteria</taxon>
        <taxon>Hyphomicrobiales</taxon>
        <taxon>Rhizobiaceae</taxon>
        <taxon>Rhizobium/Agrobacterium group</taxon>
        <taxon>Allorhizobium</taxon>
    </lineage>
</organism>
<dbReference type="GO" id="GO:0008081">
    <property type="term" value="F:phosphoric diester hydrolase activity"/>
    <property type="evidence" value="ECO:0007669"/>
    <property type="project" value="UniProtKB-ARBA"/>
</dbReference>
<evidence type="ECO:0000259" key="1">
    <source>
        <dbReference type="PROSITE" id="PS51832"/>
    </source>
</evidence>
<dbReference type="Proteomes" id="UP000584824">
    <property type="component" value="Unassembled WGS sequence"/>
</dbReference>
<comment type="caution">
    <text evidence="2">The sequence shown here is derived from an EMBL/GenBank/DDBJ whole genome shotgun (WGS) entry which is preliminary data.</text>
</comment>
<gene>
    <name evidence="2" type="ORF">GGQ66_003291</name>
</gene>
<dbReference type="SUPFAM" id="SSF109604">
    <property type="entry name" value="HD-domain/PDEase-like"/>
    <property type="match status" value="1"/>
</dbReference>
<dbReference type="InterPro" id="IPR021812">
    <property type="entry name" value="DUF3391"/>
</dbReference>
<dbReference type="AlphaFoldDB" id="A0A7W6K411"/>
<accession>A0A7W6K411</accession>
<dbReference type="RefSeq" id="WP_183793793.1">
    <property type="nucleotide sequence ID" value="NZ_JACIDU010000014.1"/>
</dbReference>
<dbReference type="PROSITE" id="PS51832">
    <property type="entry name" value="HD_GYP"/>
    <property type="match status" value="1"/>
</dbReference>
<dbReference type="InterPro" id="IPR006675">
    <property type="entry name" value="HDIG_dom"/>
</dbReference>
<sequence>MKKRIRLSQVRIGMFVEELESTTRALRTGPFLVETAADVERVLQSSALSAVINTERGVDTSDGVSIWSADQRGLEASLLARFTREEIREARQSVESTMPHVRSLMGEARMNGVFAVDSANAAVEQIMAGATRNPGALLGILRLKKADQTTFLHSLAVSALMIAFGRRLGLSENELQLLGFGGLVHDLGKMLMPKEVLGKAGKLTAQEVAIMHQHPQRGHDLLRQIEGIDPVVLDICLYHHERYDGAGYPSGLAGEDIPYAARLAAICDVYEAMTTIRPYKKAWSQADTIEMMMRASGHFDPALLRSFVSTMILTGEIL</sequence>
<dbReference type="Pfam" id="PF11871">
    <property type="entry name" value="DUF3391"/>
    <property type="match status" value="1"/>
</dbReference>
<dbReference type="CDD" id="cd00077">
    <property type="entry name" value="HDc"/>
    <property type="match status" value="1"/>
</dbReference>
<feature type="domain" description="HD-GYP" evidence="1">
    <location>
        <begin position="128"/>
        <end position="318"/>
    </location>
</feature>
<dbReference type="Pfam" id="PF13487">
    <property type="entry name" value="HD_5"/>
    <property type="match status" value="1"/>
</dbReference>
<dbReference type="PANTHER" id="PTHR43155:SF2">
    <property type="entry name" value="CYCLIC DI-GMP PHOSPHODIESTERASE PA4108"/>
    <property type="match status" value="1"/>
</dbReference>
<reference evidence="2 3" key="1">
    <citation type="submission" date="2020-08" db="EMBL/GenBank/DDBJ databases">
        <title>Genomic Encyclopedia of Type Strains, Phase IV (KMG-IV): sequencing the most valuable type-strain genomes for metagenomic binning, comparative biology and taxonomic classification.</title>
        <authorList>
            <person name="Goeker M."/>
        </authorList>
    </citation>
    <scope>NUCLEOTIDE SEQUENCE [LARGE SCALE GENOMIC DNA]</scope>
    <source>
        <strain evidence="2 3">DSM 26385</strain>
    </source>
</reference>
<dbReference type="InterPro" id="IPR003607">
    <property type="entry name" value="HD/PDEase_dom"/>
</dbReference>
<keyword evidence="3" id="KW-1185">Reference proteome</keyword>
<keyword evidence="2" id="KW-0808">Transferase</keyword>
<name>A0A7W6K411_9HYPH</name>
<proteinExistence type="predicted"/>
<protein>
    <submittedName>
        <fullName evidence="2">Putative nucleotidyltransferase with HDIG domain</fullName>
    </submittedName>
</protein>
<dbReference type="SMART" id="SM00471">
    <property type="entry name" value="HDc"/>
    <property type="match status" value="1"/>
</dbReference>
<dbReference type="PANTHER" id="PTHR43155">
    <property type="entry name" value="CYCLIC DI-GMP PHOSPHODIESTERASE PA4108-RELATED"/>
    <property type="match status" value="1"/>
</dbReference>
<evidence type="ECO:0000313" key="3">
    <source>
        <dbReference type="Proteomes" id="UP000584824"/>
    </source>
</evidence>
<dbReference type="GO" id="GO:0016740">
    <property type="term" value="F:transferase activity"/>
    <property type="evidence" value="ECO:0007669"/>
    <property type="project" value="UniProtKB-KW"/>
</dbReference>